<evidence type="ECO:0000313" key="5">
    <source>
        <dbReference type="Proteomes" id="UP000651837"/>
    </source>
</evidence>
<evidence type="ECO:0000313" key="2">
    <source>
        <dbReference type="EMBL" id="MBD1260433.1"/>
    </source>
</evidence>
<dbReference type="Pfam" id="PF05168">
    <property type="entry name" value="HEPN"/>
    <property type="match status" value="1"/>
</dbReference>
<dbReference type="Proteomes" id="UP000245667">
    <property type="component" value="Unassembled WGS sequence"/>
</dbReference>
<evidence type="ECO:0000313" key="3">
    <source>
        <dbReference type="EMBL" id="PWK25897.1"/>
    </source>
</evidence>
<dbReference type="AlphaFoldDB" id="A0A316E5C7"/>
<evidence type="ECO:0000313" key="4">
    <source>
        <dbReference type="Proteomes" id="UP000245667"/>
    </source>
</evidence>
<evidence type="ECO:0000259" key="1">
    <source>
        <dbReference type="Pfam" id="PF05168"/>
    </source>
</evidence>
<reference evidence="2 5" key="2">
    <citation type="submission" date="2020-07" db="EMBL/GenBank/DDBJ databases">
        <title>The draft genome sequence of Maribacter polysiphoniae KCTC 22021.</title>
        <authorList>
            <person name="Mu L."/>
        </authorList>
    </citation>
    <scope>NUCLEOTIDE SEQUENCE [LARGE SCALE GENOMIC DNA]</scope>
    <source>
        <strain evidence="2 5">KCTC 22021</strain>
    </source>
</reference>
<accession>A0A316E5C7</accession>
<feature type="domain" description="HEPN" evidence="1">
    <location>
        <begin position="6"/>
        <end position="80"/>
    </location>
</feature>
<dbReference type="EMBL" id="QGGQ01000001">
    <property type="protein sequence ID" value="PWK25897.1"/>
    <property type="molecule type" value="Genomic_DNA"/>
</dbReference>
<proteinExistence type="predicted"/>
<dbReference type="OrthoDB" id="1440109at2"/>
<reference evidence="3 4" key="1">
    <citation type="submission" date="2018-05" db="EMBL/GenBank/DDBJ databases">
        <title>Genomic Encyclopedia of Archaeal and Bacterial Type Strains, Phase II (KMG-II): from individual species to whole genera.</title>
        <authorList>
            <person name="Goeker M."/>
        </authorList>
    </citation>
    <scope>NUCLEOTIDE SEQUENCE [LARGE SCALE GENOMIC DNA]</scope>
    <source>
        <strain evidence="3 4">DSM 23514</strain>
    </source>
</reference>
<dbReference type="EMBL" id="JACWLN010000002">
    <property type="protein sequence ID" value="MBD1260433.1"/>
    <property type="molecule type" value="Genomic_DNA"/>
</dbReference>
<dbReference type="InterPro" id="IPR007842">
    <property type="entry name" value="HEPN_dom"/>
</dbReference>
<comment type="caution">
    <text evidence="3">The sequence shown here is derived from an EMBL/GenBank/DDBJ whole genome shotgun (WGS) entry which is preliminary data.</text>
</comment>
<protein>
    <submittedName>
        <fullName evidence="3">HEPN domain-containing protein</fullName>
    </submittedName>
</protein>
<organism evidence="3 4">
    <name type="scientific">Maribacter polysiphoniae</name>
    <dbReference type="NCBI Taxonomy" id="429344"/>
    <lineage>
        <taxon>Bacteria</taxon>
        <taxon>Pseudomonadati</taxon>
        <taxon>Bacteroidota</taxon>
        <taxon>Flavobacteriia</taxon>
        <taxon>Flavobacteriales</taxon>
        <taxon>Flavobacteriaceae</taxon>
        <taxon>Maribacter</taxon>
    </lineage>
</organism>
<dbReference type="Gene3D" id="1.20.120.330">
    <property type="entry name" value="Nucleotidyltransferases domain 2"/>
    <property type="match status" value="1"/>
</dbReference>
<gene>
    <name evidence="2" type="ORF">HZY62_07525</name>
    <name evidence="3" type="ORF">LX92_00641</name>
</gene>
<dbReference type="Proteomes" id="UP000651837">
    <property type="component" value="Unassembled WGS sequence"/>
</dbReference>
<name>A0A316E5C7_9FLAO</name>
<sequence length="126" mass="14512">MEDKAKKLYEDAVEKLKEANKELCRPEEDVVAQLVCNHAQCAILNYLRGFLMENGIESSPNDSIENLYEECKIINPHFSEVNLSGFKCNAHKDESRFCNDSSRFSRCFDIADSLDTFLRREKVIAQ</sequence>
<keyword evidence="5" id="KW-1185">Reference proteome</keyword>